<dbReference type="OrthoDB" id="9784378at2"/>
<comment type="similarity">
    <text evidence="4">Belongs to the cyclic nucleotide phosphodiesterase class-III family.</text>
</comment>
<dbReference type="PANTHER" id="PTHR42988:SF2">
    <property type="entry name" value="CYCLIC NUCLEOTIDE PHOSPHODIESTERASE CBUA0032-RELATED"/>
    <property type="match status" value="1"/>
</dbReference>
<dbReference type="STRING" id="1513271.XM47_15525"/>
<name>A0A0J8GN15_9ALTE</name>
<dbReference type="Pfam" id="PF00149">
    <property type="entry name" value="Metallophos"/>
    <property type="match status" value="1"/>
</dbReference>
<reference evidence="6 7" key="1">
    <citation type="submission" date="2015-04" db="EMBL/GenBank/DDBJ databases">
        <title>Draft Genome Sequence of the Novel Agar-Digesting Marine Bacterium Q1.</title>
        <authorList>
            <person name="Li Y."/>
            <person name="Li D."/>
            <person name="Chen G."/>
            <person name="Du Z."/>
        </authorList>
    </citation>
    <scope>NUCLEOTIDE SEQUENCE [LARGE SCALE GENOMIC DNA]</scope>
    <source>
        <strain evidence="6 7">Q1</strain>
    </source>
</reference>
<evidence type="ECO:0000313" key="6">
    <source>
        <dbReference type="EMBL" id="KMT64180.1"/>
    </source>
</evidence>
<keyword evidence="2" id="KW-0378">Hydrolase</keyword>
<accession>A0A0J8GN15</accession>
<evidence type="ECO:0000259" key="5">
    <source>
        <dbReference type="Pfam" id="PF00149"/>
    </source>
</evidence>
<dbReference type="InterPro" id="IPR050884">
    <property type="entry name" value="CNP_phosphodiesterase-III"/>
</dbReference>
<dbReference type="RefSeq" id="WP_048694529.1">
    <property type="nucleotide sequence ID" value="NZ_KQ130501.1"/>
</dbReference>
<dbReference type="Gene3D" id="3.60.21.10">
    <property type="match status" value="1"/>
</dbReference>
<evidence type="ECO:0000313" key="7">
    <source>
        <dbReference type="Proteomes" id="UP000037600"/>
    </source>
</evidence>
<dbReference type="GO" id="GO:0016787">
    <property type="term" value="F:hydrolase activity"/>
    <property type="evidence" value="ECO:0007669"/>
    <property type="project" value="UniProtKB-KW"/>
</dbReference>
<dbReference type="InterPro" id="IPR029052">
    <property type="entry name" value="Metallo-depent_PP-like"/>
</dbReference>
<gene>
    <name evidence="6" type="ORF">XM47_15525</name>
</gene>
<dbReference type="EMBL" id="LAZL01000029">
    <property type="protein sequence ID" value="KMT64180.1"/>
    <property type="molecule type" value="Genomic_DNA"/>
</dbReference>
<dbReference type="GO" id="GO:0046872">
    <property type="term" value="F:metal ion binding"/>
    <property type="evidence" value="ECO:0007669"/>
    <property type="project" value="UniProtKB-KW"/>
</dbReference>
<feature type="domain" description="Calcineurin-like phosphoesterase" evidence="5">
    <location>
        <begin position="5"/>
        <end position="193"/>
    </location>
</feature>
<sequence>MKIYIQISDCHLRQNKSDLFYQANPYKNLVKILTEINTNQNKYNGILFTGDIVQDIDWASYQNFLDAIALFNWNIPFYLIPGNHDLPQYIDKVKKLSPFVATKIIQDGDWNVFLFNSYLPDGGGAGLICSNQINQITNRSNPIKGFNLAVLHHHVQPFNSFIDNYPLKNADDFLTSLEQLGQVKGILHGHVHDFRQGQINGINWFSSPASSVTFDHETDSAPSLKFGYNQISLSPQGECIVAPRWLA</sequence>
<evidence type="ECO:0000256" key="4">
    <source>
        <dbReference type="ARBA" id="ARBA00025742"/>
    </source>
</evidence>
<dbReference type="AlphaFoldDB" id="A0A0J8GN15"/>
<evidence type="ECO:0000256" key="2">
    <source>
        <dbReference type="ARBA" id="ARBA00022801"/>
    </source>
</evidence>
<evidence type="ECO:0000256" key="1">
    <source>
        <dbReference type="ARBA" id="ARBA00022723"/>
    </source>
</evidence>
<dbReference type="PANTHER" id="PTHR42988">
    <property type="entry name" value="PHOSPHOHYDROLASE"/>
    <property type="match status" value="1"/>
</dbReference>
<dbReference type="SUPFAM" id="SSF56300">
    <property type="entry name" value="Metallo-dependent phosphatases"/>
    <property type="match status" value="1"/>
</dbReference>
<keyword evidence="3" id="KW-0408">Iron</keyword>
<protein>
    <recommendedName>
        <fullName evidence="5">Calcineurin-like phosphoesterase domain-containing protein</fullName>
    </recommendedName>
</protein>
<proteinExistence type="inferred from homology"/>
<evidence type="ECO:0000256" key="3">
    <source>
        <dbReference type="ARBA" id="ARBA00023004"/>
    </source>
</evidence>
<keyword evidence="7" id="KW-1185">Reference proteome</keyword>
<organism evidence="6 7">
    <name type="scientific">Catenovulum maritimum</name>
    <dbReference type="NCBI Taxonomy" id="1513271"/>
    <lineage>
        <taxon>Bacteria</taxon>
        <taxon>Pseudomonadati</taxon>
        <taxon>Pseudomonadota</taxon>
        <taxon>Gammaproteobacteria</taxon>
        <taxon>Alteromonadales</taxon>
        <taxon>Alteromonadaceae</taxon>
        <taxon>Catenovulum</taxon>
    </lineage>
</organism>
<comment type="caution">
    <text evidence="6">The sequence shown here is derived from an EMBL/GenBank/DDBJ whole genome shotgun (WGS) entry which is preliminary data.</text>
</comment>
<keyword evidence="1" id="KW-0479">Metal-binding</keyword>
<dbReference type="InterPro" id="IPR004843">
    <property type="entry name" value="Calcineurin-like_PHP"/>
</dbReference>
<dbReference type="Proteomes" id="UP000037600">
    <property type="component" value="Unassembled WGS sequence"/>
</dbReference>